<protein>
    <submittedName>
        <fullName evidence="1">Uncharacterized protein</fullName>
    </submittedName>
</protein>
<dbReference type="Proteomes" id="UP000324800">
    <property type="component" value="Unassembled WGS sequence"/>
</dbReference>
<comment type="caution">
    <text evidence="1">The sequence shown here is derived from an EMBL/GenBank/DDBJ whole genome shotgun (WGS) entry which is preliminary data.</text>
</comment>
<reference evidence="1 2" key="1">
    <citation type="submission" date="2019-03" db="EMBL/GenBank/DDBJ databases">
        <title>Single cell metagenomics reveals metabolic interactions within the superorganism composed of flagellate Streblomastix strix and complex community of Bacteroidetes bacteria on its surface.</title>
        <authorList>
            <person name="Treitli S.C."/>
            <person name="Kolisko M."/>
            <person name="Husnik F."/>
            <person name="Keeling P."/>
            <person name="Hampl V."/>
        </authorList>
    </citation>
    <scope>NUCLEOTIDE SEQUENCE [LARGE SCALE GENOMIC DNA]</scope>
    <source>
        <strain evidence="1">ST1C</strain>
    </source>
</reference>
<dbReference type="EMBL" id="SNRW01000707">
    <property type="protein sequence ID" value="KAA6399654.1"/>
    <property type="molecule type" value="Genomic_DNA"/>
</dbReference>
<name>A0A5J4WX71_9EUKA</name>
<proteinExistence type="predicted"/>
<gene>
    <name evidence="1" type="ORF">EZS28_004817</name>
</gene>
<organism evidence="1 2">
    <name type="scientific">Streblomastix strix</name>
    <dbReference type="NCBI Taxonomy" id="222440"/>
    <lineage>
        <taxon>Eukaryota</taxon>
        <taxon>Metamonada</taxon>
        <taxon>Preaxostyla</taxon>
        <taxon>Oxymonadida</taxon>
        <taxon>Streblomastigidae</taxon>
        <taxon>Streblomastix</taxon>
    </lineage>
</organism>
<evidence type="ECO:0000313" key="1">
    <source>
        <dbReference type="EMBL" id="KAA6399654.1"/>
    </source>
</evidence>
<sequence length="118" mass="13872">MLFFQNKNRTLPGDMASSKPQIFVSLEEQQENAFEIIEEENETSIPEEDEVKMSDPTNKWEQILMIAAFRFTILHNSNYINSIHLQYPHQMNNQVTLTHTRIHITSRLLLLVLFHSKS</sequence>
<accession>A0A5J4WX71</accession>
<evidence type="ECO:0000313" key="2">
    <source>
        <dbReference type="Proteomes" id="UP000324800"/>
    </source>
</evidence>
<dbReference type="AlphaFoldDB" id="A0A5J4WX71"/>